<organism evidence="1 2">
    <name type="scientific">Caldimonas thermodepolymerans</name>
    <dbReference type="NCBI Taxonomy" id="215580"/>
    <lineage>
        <taxon>Bacteria</taxon>
        <taxon>Pseudomonadati</taxon>
        <taxon>Pseudomonadota</taxon>
        <taxon>Betaproteobacteria</taxon>
        <taxon>Burkholderiales</taxon>
        <taxon>Sphaerotilaceae</taxon>
        <taxon>Caldimonas</taxon>
    </lineage>
</organism>
<comment type="caution">
    <text evidence="1">The sequence shown here is derived from an EMBL/GenBank/DDBJ whole genome shotgun (WGS) entry which is preliminary data.</text>
</comment>
<accession>A0A2S5T7H3</accession>
<protein>
    <submittedName>
        <fullName evidence="1">Uncharacterized protein</fullName>
    </submittedName>
</protein>
<dbReference type="AlphaFoldDB" id="A0A2S5T7H3"/>
<dbReference type="RefSeq" id="WP_104356601.1">
    <property type="nucleotide sequence ID" value="NZ_CALFFA010000022.1"/>
</dbReference>
<dbReference type="Pfam" id="PF12487">
    <property type="entry name" value="DUF3703"/>
    <property type="match status" value="1"/>
</dbReference>
<name>A0A2S5T7H3_9BURK</name>
<proteinExistence type="predicted"/>
<reference evidence="1 2" key="1">
    <citation type="submission" date="2018-02" db="EMBL/GenBank/DDBJ databases">
        <title>Reclassifiation of [Polyangium] brachysporum DSM 7029 as Guopingzhaonella breviflexa gen. nov., sp. nov., a member of the family Comamonadaceae.</title>
        <authorList>
            <person name="Tang B."/>
        </authorList>
    </citation>
    <scope>NUCLEOTIDE SEQUENCE [LARGE SCALE GENOMIC DNA]</scope>
    <source>
        <strain evidence="1 2">DSM 15344</strain>
    </source>
</reference>
<dbReference type="Proteomes" id="UP000239406">
    <property type="component" value="Unassembled WGS sequence"/>
</dbReference>
<keyword evidence="2" id="KW-1185">Reference proteome</keyword>
<gene>
    <name evidence="1" type="ORF">C1702_05085</name>
</gene>
<sequence length="124" mass="13462">MSAPRRPAPSAFEATVFEALLHGARTAPETALRWRFLEAAHVVGQRHFVPHVRTHWAMLVLALRTRDGREAVGQLARLLLTPLGHLSGRLPLGNPGRATVGAFQPMPVRADLAALIEQVRAAVA</sequence>
<evidence type="ECO:0000313" key="2">
    <source>
        <dbReference type="Proteomes" id="UP000239406"/>
    </source>
</evidence>
<dbReference type="EMBL" id="PSNY01000004">
    <property type="protein sequence ID" value="PPE70909.1"/>
    <property type="molecule type" value="Genomic_DNA"/>
</dbReference>
<dbReference type="InterPro" id="IPR022172">
    <property type="entry name" value="DUF3703"/>
</dbReference>
<evidence type="ECO:0000313" key="1">
    <source>
        <dbReference type="EMBL" id="PPE70909.1"/>
    </source>
</evidence>